<organism evidence="1 2">
    <name type="scientific">Datura stramonium</name>
    <name type="common">Jimsonweed</name>
    <name type="synonym">Common thornapple</name>
    <dbReference type="NCBI Taxonomy" id="4076"/>
    <lineage>
        <taxon>Eukaryota</taxon>
        <taxon>Viridiplantae</taxon>
        <taxon>Streptophyta</taxon>
        <taxon>Embryophyta</taxon>
        <taxon>Tracheophyta</taxon>
        <taxon>Spermatophyta</taxon>
        <taxon>Magnoliopsida</taxon>
        <taxon>eudicotyledons</taxon>
        <taxon>Gunneridae</taxon>
        <taxon>Pentapetalae</taxon>
        <taxon>asterids</taxon>
        <taxon>lamiids</taxon>
        <taxon>Solanales</taxon>
        <taxon>Solanaceae</taxon>
        <taxon>Solanoideae</taxon>
        <taxon>Datureae</taxon>
        <taxon>Datura</taxon>
    </lineage>
</organism>
<evidence type="ECO:0000313" key="1">
    <source>
        <dbReference type="EMBL" id="MCD7462362.1"/>
    </source>
</evidence>
<accession>A0ABS8SVG7</accession>
<protein>
    <submittedName>
        <fullName evidence="1">Uncharacterized protein</fullName>
    </submittedName>
</protein>
<evidence type="ECO:0000313" key="2">
    <source>
        <dbReference type="Proteomes" id="UP000823775"/>
    </source>
</evidence>
<dbReference type="EMBL" id="JACEIK010000798">
    <property type="protein sequence ID" value="MCD7462362.1"/>
    <property type="molecule type" value="Genomic_DNA"/>
</dbReference>
<comment type="caution">
    <text evidence="1">The sequence shown here is derived from an EMBL/GenBank/DDBJ whole genome shotgun (WGS) entry which is preliminary data.</text>
</comment>
<keyword evidence="2" id="KW-1185">Reference proteome</keyword>
<gene>
    <name evidence="1" type="ORF">HAX54_048361</name>
</gene>
<proteinExistence type="predicted"/>
<reference evidence="1 2" key="1">
    <citation type="journal article" date="2021" name="BMC Genomics">
        <title>Datura genome reveals duplications of psychoactive alkaloid biosynthetic genes and high mutation rate following tissue culture.</title>
        <authorList>
            <person name="Rajewski A."/>
            <person name="Carter-House D."/>
            <person name="Stajich J."/>
            <person name="Litt A."/>
        </authorList>
    </citation>
    <scope>NUCLEOTIDE SEQUENCE [LARGE SCALE GENOMIC DNA]</scope>
    <source>
        <strain evidence="1">AR-01</strain>
    </source>
</reference>
<dbReference type="Proteomes" id="UP000823775">
    <property type="component" value="Unassembled WGS sequence"/>
</dbReference>
<name>A0ABS8SVG7_DATST</name>
<sequence length="67" mass="7637">MANTTHKFLQSNVEATKVEDHAKVKMLIVETDESVVKESHAQKTRGSEAKERIVEWKRQLSPESTTI</sequence>